<sequence length="189" mass="20535">MNAETALVVIDVQPGVVGEAYRRDEVLANIQLLLERARNSGTPVIYVQHTDPAMQPGTPWWQIHPTVAPREGEPAIQKKSPDAFHETRLQEVLTARGIKRLIITGAQTQMCVDTTTRRAVASGYDVLLVSDAHTTDDSETLPRNKSSPSTTKPSTASGQESTEYACNQPAKSISPRSGSPGGQYVSVRR</sequence>
<proteinExistence type="predicted"/>
<evidence type="ECO:0000256" key="2">
    <source>
        <dbReference type="SAM" id="MobiDB-lite"/>
    </source>
</evidence>
<accession>A0A5J4KR95</accession>
<dbReference type="InterPro" id="IPR000868">
    <property type="entry name" value="Isochorismatase-like_dom"/>
</dbReference>
<feature type="region of interest" description="Disordered" evidence="2">
    <location>
        <begin position="135"/>
        <end position="189"/>
    </location>
</feature>
<dbReference type="AlphaFoldDB" id="A0A5J4KR95"/>
<dbReference type="RefSeq" id="WP_233098001.1">
    <property type="nucleotide sequence ID" value="NZ_BKZW01000004.1"/>
</dbReference>
<evidence type="ECO:0000259" key="3">
    <source>
        <dbReference type="Pfam" id="PF00857"/>
    </source>
</evidence>
<dbReference type="PANTHER" id="PTHR43540:SF14">
    <property type="entry name" value="ISOCHORISMATASE"/>
    <property type="match status" value="1"/>
</dbReference>
<dbReference type="PANTHER" id="PTHR43540">
    <property type="entry name" value="PEROXYUREIDOACRYLATE/UREIDOACRYLATE AMIDOHYDROLASE-RELATED"/>
    <property type="match status" value="1"/>
</dbReference>
<keyword evidence="5" id="KW-1185">Reference proteome</keyword>
<comment type="caution">
    <text evidence="4">The sequence shown here is derived from an EMBL/GenBank/DDBJ whole genome shotgun (WGS) entry which is preliminary data.</text>
</comment>
<dbReference type="CDD" id="cd01014">
    <property type="entry name" value="nicotinamidase_related"/>
    <property type="match status" value="1"/>
</dbReference>
<feature type="compositionally biased region" description="Low complexity" evidence="2">
    <location>
        <begin position="145"/>
        <end position="155"/>
    </location>
</feature>
<dbReference type="SUPFAM" id="SSF52499">
    <property type="entry name" value="Isochorismatase-like hydrolases"/>
    <property type="match status" value="1"/>
</dbReference>
<protein>
    <recommendedName>
        <fullName evidence="3">Isochorismatase-like domain-containing protein</fullName>
    </recommendedName>
</protein>
<keyword evidence="1" id="KW-0378">Hydrolase</keyword>
<dbReference type="GO" id="GO:0016787">
    <property type="term" value="F:hydrolase activity"/>
    <property type="evidence" value="ECO:0007669"/>
    <property type="project" value="UniProtKB-KW"/>
</dbReference>
<evidence type="ECO:0000313" key="4">
    <source>
        <dbReference type="EMBL" id="GER91894.1"/>
    </source>
</evidence>
<dbReference type="InterPro" id="IPR050272">
    <property type="entry name" value="Isochorismatase-like_hydrls"/>
</dbReference>
<dbReference type="Gene3D" id="3.40.50.850">
    <property type="entry name" value="Isochorismatase-like"/>
    <property type="match status" value="1"/>
</dbReference>
<feature type="domain" description="Isochorismatase-like" evidence="3">
    <location>
        <begin position="5"/>
        <end position="137"/>
    </location>
</feature>
<dbReference type="Pfam" id="PF00857">
    <property type="entry name" value="Isochorismatase"/>
    <property type="match status" value="1"/>
</dbReference>
<gene>
    <name evidence="4" type="ORF">KDW_60560</name>
</gene>
<feature type="compositionally biased region" description="Polar residues" evidence="2">
    <location>
        <begin position="156"/>
        <end position="177"/>
    </location>
</feature>
<name>A0A5J4KR95_9CHLR</name>
<evidence type="ECO:0000313" key="5">
    <source>
        <dbReference type="Proteomes" id="UP000326912"/>
    </source>
</evidence>
<dbReference type="EMBL" id="BKZW01000004">
    <property type="protein sequence ID" value="GER91894.1"/>
    <property type="molecule type" value="Genomic_DNA"/>
</dbReference>
<dbReference type="Proteomes" id="UP000326912">
    <property type="component" value="Unassembled WGS sequence"/>
</dbReference>
<dbReference type="InterPro" id="IPR036380">
    <property type="entry name" value="Isochorismatase-like_sf"/>
</dbReference>
<evidence type="ECO:0000256" key="1">
    <source>
        <dbReference type="ARBA" id="ARBA00022801"/>
    </source>
</evidence>
<reference evidence="4 5" key="1">
    <citation type="submission" date="2019-10" db="EMBL/GenBank/DDBJ databases">
        <title>Dictyobacter vulcani sp. nov., within the class Ktedonobacteria, isolated from soil of volcanic Mt. Zao.</title>
        <authorList>
            <person name="Zheng Y."/>
            <person name="Wang C.M."/>
            <person name="Sakai Y."/>
            <person name="Abe K."/>
            <person name="Yokota A."/>
            <person name="Yabe S."/>
        </authorList>
    </citation>
    <scope>NUCLEOTIDE SEQUENCE [LARGE SCALE GENOMIC DNA]</scope>
    <source>
        <strain evidence="4 5">W12</strain>
    </source>
</reference>
<organism evidence="4 5">
    <name type="scientific">Dictyobacter vulcani</name>
    <dbReference type="NCBI Taxonomy" id="2607529"/>
    <lineage>
        <taxon>Bacteria</taxon>
        <taxon>Bacillati</taxon>
        <taxon>Chloroflexota</taxon>
        <taxon>Ktedonobacteria</taxon>
        <taxon>Ktedonobacterales</taxon>
        <taxon>Dictyobacteraceae</taxon>
        <taxon>Dictyobacter</taxon>
    </lineage>
</organism>